<feature type="compositionally biased region" description="Acidic residues" evidence="1">
    <location>
        <begin position="106"/>
        <end position="170"/>
    </location>
</feature>
<reference evidence="3" key="1">
    <citation type="journal article" date="2015" name="PLoS ONE">
        <title>Comprehensive Evaluation of Toxoplasma gondii VEG and Neospora caninum LIV Genomes with Tachyzoite Stage Transcriptome and Proteome Defines Novel Transcript Features.</title>
        <authorList>
            <person name="Ramaprasad A."/>
            <person name="Mourier T."/>
            <person name="Naeem R."/>
            <person name="Malas T.B."/>
            <person name="Moussa E."/>
            <person name="Panigrahi A."/>
            <person name="Vermont S.J."/>
            <person name="Otto T.D."/>
            <person name="Wastling J."/>
            <person name="Pain A."/>
        </authorList>
    </citation>
    <scope>NUCLEOTIDE SEQUENCE</scope>
    <source>
        <strain evidence="3">VEG</strain>
    </source>
</reference>
<gene>
    <name evidence="3" type="ORF">BN1205_105300</name>
</gene>
<evidence type="ECO:0000256" key="1">
    <source>
        <dbReference type="SAM" id="MobiDB-lite"/>
    </source>
</evidence>
<sequence length="327" mass="33702">MKPTSGRVVAPRGMTRDEKRMENKVEKICSGLSIGLHLPSRRKVRRGLLSHRGSLILLSSVALCLMVLAPFVSFEFSTPRMCTALADSVPGLEADNDGSDAYSWTDTEDGTTVEESDDATEEDGTTVEETDGATEGEDGTTVEETDGATEGEDGTTAEETDGATEAEDGTTSEGGGAGTETEDGTTSEGGGAGTETEGGTTFEGGGAGTAAEEGTVYEGGGAGIEAEEGTVYEGGAGAVEVYGGSAEVIYATNDKQIEQNAVEPVQERSRKTRVSRRVSKIQHSERDRPIVASGLLASVVVAVLLGTIFLNSGRKSLKATTPASIGA</sequence>
<feature type="transmembrane region" description="Helical" evidence="2">
    <location>
        <begin position="55"/>
        <end position="74"/>
    </location>
</feature>
<dbReference type="AlphaFoldDB" id="A0A0F7UTJ7"/>
<keyword evidence="2" id="KW-0812">Transmembrane</keyword>
<accession>A0A0F7UTJ7</accession>
<keyword evidence="2" id="KW-1133">Transmembrane helix</keyword>
<organism evidence="3">
    <name type="scientific">Toxoplasma gondii (strain ATCC 50861 / VEG)</name>
    <dbReference type="NCBI Taxonomy" id="432359"/>
    <lineage>
        <taxon>Eukaryota</taxon>
        <taxon>Sar</taxon>
        <taxon>Alveolata</taxon>
        <taxon>Apicomplexa</taxon>
        <taxon>Conoidasida</taxon>
        <taxon>Coccidia</taxon>
        <taxon>Eucoccidiorida</taxon>
        <taxon>Eimeriorina</taxon>
        <taxon>Sarcocystidae</taxon>
        <taxon>Toxoplasma</taxon>
    </lineage>
</organism>
<dbReference type="EMBL" id="LN714492">
    <property type="protein sequence ID" value="CEL72387.1"/>
    <property type="molecule type" value="Genomic_DNA"/>
</dbReference>
<feature type="region of interest" description="Disordered" evidence="1">
    <location>
        <begin position="1"/>
        <end position="21"/>
    </location>
</feature>
<proteinExistence type="predicted"/>
<protein>
    <submittedName>
        <fullName evidence="3">Toxoplasma gondii family C protein</fullName>
    </submittedName>
</protein>
<evidence type="ECO:0000313" key="3">
    <source>
        <dbReference type="EMBL" id="CEL72387.1"/>
    </source>
</evidence>
<evidence type="ECO:0000256" key="2">
    <source>
        <dbReference type="SAM" id="Phobius"/>
    </source>
</evidence>
<keyword evidence="2" id="KW-0472">Membrane</keyword>
<feature type="transmembrane region" description="Helical" evidence="2">
    <location>
        <begin position="290"/>
        <end position="310"/>
    </location>
</feature>
<feature type="region of interest" description="Disordered" evidence="1">
    <location>
        <begin position="91"/>
        <end position="215"/>
    </location>
</feature>
<name>A0A0F7UTJ7_TOXGV</name>